<accession>A0ACA9MSI1</accession>
<protein>
    <submittedName>
        <fullName evidence="1">16231_t:CDS:1</fullName>
    </submittedName>
</protein>
<name>A0ACA9MSI1_9GLOM</name>
<organism evidence="1 2">
    <name type="scientific">Racocetra persica</name>
    <dbReference type="NCBI Taxonomy" id="160502"/>
    <lineage>
        <taxon>Eukaryota</taxon>
        <taxon>Fungi</taxon>
        <taxon>Fungi incertae sedis</taxon>
        <taxon>Mucoromycota</taxon>
        <taxon>Glomeromycotina</taxon>
        <taxon>Glomeromycetes</taxon>
        <taxon>Diversisporales</taxon>
        <taxon>Gigasporaceae</taxon>
        <taxon>Racocetra</taxon>
    </lineage>
</organism>
<comment type="caution">
    <text evidence="1">The sequence shown here is derived from an EMBL/GenBank/DDBJ whole genome shotgun (WGS) entry which is preliminary data.</text>
</comment>
<feature type="non-terminal residue" evidence="1">
    <location>
        <position position="339"/>
    </location>
</feature>
<dbReference type="Proteomes" id="UP000789920">
    <property type="component" value="Unassembled WGS sequence"/>
</dbReference>
<evidence type="ECO:0000313" key="2">
    <source>
        <dbReference type="Proteomes" id="UP000789920"/>
    </source>
</evidence>
<gene>
    <name evidence="1" type="ORF">RPERSI_LOCUS6208</name>
</gene>
<sequence length="339" mass="38994">SRARIIADKQGINLVETLYGFYGSEIIAEYSYNQPNPSDQFLKKKQSADDYGLTPLNKKYQRENFSMKRYDSNLLPCNEDYFSSDSDSEIVSVSLMNIFLETSIEYEKNPDQTAELDISLISIKKAKAEVKSQKTRRPYITHDIVKEILKKYQMCVLAEKKLIYNNVDVLDFVCSNMNNDKITKSSLCIGIINIYNSDCTKFLFDDFKYFIANQLQDSEINVVCFAAKLSIDKFVVDCEKEVLQYLEKFSNIGDLESLARYLNKNLINMSNTSNDLIYTPLLKNVFFRKDDMKLSCGKLASKSYEKLKEILNIVSRSALKLDGKGFFKSLDTEILAQED</sequence>
<feature type="non-terminal residue" evidence="1">
    <location>
        <position position="1"/>
    </location>
</feature>
<evidence type="ECO:0000313" key="1">
    <source>
        <dbReference type="EMBL" id="CAG8608489.1"/>
    </source>
</evidence>
<proteinExistence type="predicted"/>
<keyword evidence="2" id="KW-1185">Reference proteome</keyword>
<reference evidence="1" key="1">
    <citation type="submission" date="2021-06" db="EMBL/GenBank/DDBJ databases">
        <authorList>
            <person name="Kallberg Y."/>
            <person name="Tangrot J."/>
            <person name="Rosling A."/>
        </authorList>
    </citation>
    <scope>NUCLEOTIDE SEQUENCE</scope>
    <source>
        <strain evidence="1">MA461A</strain>
    </source>
</reference>
<dbReference type="EMBL" id="CAJVQC010009732">
    <property type="protein sequence ID" value="CAG8608489.1"/>
    <property type="molecule type" value="Genomic_DNA"/>
</dbReference>